<dbReference type="SUPFAM" id="SSF82649">
    <property type="entry name" value="SufE/NifU"/>
    <property type="match status" value="1"/>
</dbReference>
<accession>A0A0L8AIL5</accession>
<dbReference type="GO" id="GO:0005506">
    <property type="term" value="F:iron ion binding"/>
    <property type="evidence" value="ECO:0007669"/>
    <property type="project" value="InterPro"/>
</dbReference>
<dbReference type="InterPro" id="IPR002871">
    <property type="entry name" value="NIF_FeS_clus_asmbl_NifU_N"/>
</dbReference>
<dbReference type="Gene3D" id="3.90.1010.10">
    <property type="match status" value="1"/>
</dbReference>
<gene>
    <name evidence="2" type="ORF">OB69_13580</name>
</gene>
<dbReference type="NCBIfam" id="TIGR01994">
    <property type="entry name" value="SUF_scaf_2"/>
    <property type="match status" value="1"/>
</dbReference>
<proteinExistence type="predicted"/>
<organism evidence="2 3">
    <name type="scientific">Roseivirga seohaensis subsp. aquiponti</name>
    <dbReference type="NCBI Taxonomy" id="1566026"/>
    <lineage>
        <taxon>Bacteria</taxon>
        <taxon>Pseudomonadati</taxon>
        <taxon>Bacteroidota</taxon>
        <taxon>Cytophagia</taxon>
        <taxon>Cytophagales</taxon>
        <taxon>Roseivirgaceae</taxon>
        <taxon>Roseivirga</taxon>
    </lineage>
</organism>
<dbReference type="CDD" id="cd06664">
    <property type="entry name" value="IscU_like"/>
    <property type="match status" value="1"/>
</dbReference>
<dbReference type="Pfam" id="PF01592">
    <property type="entry name" value="NifU_N"/>
    <property type="match status" value="1"/>
</dbReference>
<evidence type="ECO:0000259" key="1">
    <source>
        <dbReference type="Pfam" id="PF01592"/>
    </source>
</evidence>
<dbReference type="Proteomes" id="UP000036908">
    <property type="component" value="Unassembled WGS sequence"/>
</dbReference>
<dbReference type="AlphaFoldDB" id="A0A0L8AIL5"/>
<dbReference type="EMBL" id="JSVA01000016">
    <property type="protein sequence ID" value="KOF02062.1"/>
    <property type="molecule type" value="Genomic_DNA"/>
</dbReference>
<protein>
    <recommendedName>
        <fullName evidence="1">NIF system FeS cluster assembly NifU N-terminal domain-containing protein</fullName>
    </recommendedName>
</protein>
<dbReference type="GO" id="GO:0051536">
    <property type="term" value="F:iron-sulfur cluster binding"/>
    <property type="evidence" value="ECO:0007669"/>
    <property type="project" value="InterPro"/>
</dbReference>
<dbReference type="PANTHER" id="PTHR10093">
    <property type="entry name" value="IRON-SULFUR CLUSTER ASSEMBLY ENZYME NIFU HOMOLOG"/>
    <property type="match status" value="1"/>
</dbReference>
<evidence type="ECO:0000313" key="3">
    <source>
        <dbReference type="Proteomes" id="UP000036908"/>
    </source>
</evidence>
<dbReference type="OrthoDB" id="9804157at2"/>
<dbReference type="GO" id="GO:0016226">
    <property type="term" value="P:iron-sulfur cluster assembly"/>
    <property type="evidence" value="ECO:0007669"/>
    <property type="project" value="InterPro"/>
</dbReference>
<name>A0A0L8AIL5_9BACT</name>
<keyword evidence="3" id="KW-1185">Reference proteome</keyword>
<evidence type="ECO:0000313" key="2">
    <source>
        <dbReference type="EMBL" id="KOF02062.1"/>
    </source>
</evidence>
<sequence>MNDRLKALYKTQILAHAKNPFNEGVLDDYTHKLQAYNPVCGDQFDLYLKFEGDVIQNTSFKGYGCAISKASTSVLTKQLLGKSKSEAKALIELFLKLINPENSESPESLTSDEEFLAFASAREFPERLTCANLAWEKLKEVL</sequence>
<reference evidence="3" key="1">
    <citation type="submission" date="2014-11" db="EMBL/GenBank/DDBJ databases">
        <title>Genome sequencing of Roseivirga sp. D-25.</title>
        <authorList>
            <person name="Selvaratnam C."/>
            <person name="Thevarajoo S."/>
            <person name="Goh K.M."/>
            <person name="Eee R."/>
            <person name="Chan K.-G."/>
            <person name="Chong C.S."/>
        </authorList>
    </citation>
    <scope>NUCLEOTIDE SEQUENCE [LARGE SCALE GENOMIC DNA]</scope>
    <source>
        <strain evidence="3">D-25</strain>
    </source>
</reference>
<dbReference type="RefSeq" id="WP_053224284.1">
    <property type="nucleotide sequence ID" value="NZ_JSVA01000016.1"/>
</dbReference>
<comment type="caution">
    <text evidence="2">The sequence shown here is derived from an EMBL/GenBank/DDBJ whole genome shotgun (WGS) entry which is preliminary data.</text>
</comment>
<dbReference type="PATRIC" id="fig|1566026.4.peg.1019"/>
<feature type="domain" description="NIF system FeS cluster assembly NifU N-terminal" evidence="1">
    <location>
        <begin position="9"/>
        <end position="90"/>
    </location>
</feature>